<dbReference type="STRING" id="526227.Mesil_1186"/>
<keyword evidence="2" id="KW-1185">Reference proteome</keyword>
<gene>
    <name evidence="1" type="ordered locus">Mesil_1186</name>
</gene>
<reference evidence="1 2" key="1">
    <citation type="journal article" date="2010" name="Stand. Genomic Sci.">
        <title>Complete genome sequence of Meiothermus silvanus type strain (VI-R2).</title>
        <authorList>
            <person name="Sikorski J."/>
            <person name="Tindall B.J."/>
            <person name="Lowry S."/>
            <person name="Lucas S."/>
            <person name="Nolan M."/>
            <person name="Copeland A."/>
            <person name="Glavina Del Rio T."/>
            <person name="Tice H."/>
            <person name="Cheng J.F."/>
            <person name="Han C."/>
            <person name="Pitluck S."/>
            <person name="Liolios K."/>
            <person name="Ivanova N."/>
            <person name="Mavromatis K."/>
            <person name="Mikhailova N."/>
            <person name="Pati A."/>
            <person name="Goodwin L."/>
            <person name="Chen A."/>
            <person name="Palaniappan K."/>
            <person name="Land M."/>
            <person name="Hauser L."/>
            <person name="Chang Y.J."/>
            <person name="Jeffries C.D."/>
            <person name="Rohde M."/>
            <person name="Goker M."/>
            <person name="Woyke T."/>
            <person name="Bristow J."/>
            <person name="Eisen J.A."/>
            <person name="Markowitz V."/>
            <person name="Hugenholtz P."/>
            <person name="Kyrpides N.C."/>
            <person name="Klenk H.P."/>
            <person name="Lapidus A."/>
        </authorList>
    </citation>
    <scope>NUCLEOTIDE SEQUENCE [LARGE SCALE GENOMIC DNA]</scope>
    <source>
        <strain evidence="2">ATCC 700542 / DSM 9946 / VI-R2</strain>
    </source>
</reference>
<dbReference type="AlphaFoldDB" id="D7BDT3"/>
<name>D7BDT3_ALLS1</name>
<organism evidence="1 2">
    <name type="scientific">Allomeiothermus silvanus (strain ATCC 700542 / DSM 9946 / NBRC 106475 / NCIMB 13440 / VI-R2)</name>
    <name type="common">Thermus silvanus</name>
    <dbReference type="NCBI Taxonomy" id="526227"/>
    <lineage>
        <taxon>Bacteria</taxon>
        <taxon>Thermotogati</taxon>
        <taxon>Deinococcota</taxon>
        <taxon>Deinococci</taxon>
        <taxon>Thermales</taxon>
        <taxon>Thermaceae</taxon>
        <taxon>Allomeiothermus</taxon>
    </lineage>
</organism>
<protein>
    <submittedName>
        <fullName evidence="1">Uncharacterized protein</fullName>
    </submittedName>
</protein>
<evidence type="ECO:0000313" key="2">
    <source>
        <dbReference type="Proteomes" id="UP000001916"/>
    </source>
</evidence>
<dbReference type="KEGG" id="msv:Mesil_1186"/>
<dbReference type="HOGENOM" id="CLU_2898986_0_0_0"/>
<sequence length="62" mass="7383">MYRDSIAQLERARAELAEMGNPYAYPVRDWIDDHLRHLALQRYQALQEEVAAIERRLDREVA</sequence>
<accession>D7BDT3</accession>
<evidence type="ECO:0000313" key="1">
    <source>
        <dbReference type="EMBL" id="ADH63084.1"/>
    </source>
</evidence>
<proteinExistence type="predicted"/>
<dbReference type="RefSeq" id="WP_013157661.1">
    <property type="nucleotide sequence ID" value="NC_014212.1"/>
</dbReference>
<dbReference type="Proteomes" id="UP000001916">
    <property type="component" value="Chromosome"/>
</dbReference>
<dbReference type="EMBL" id="CP002042">
    <property type="protein sequence ID" value="ADH63084.1"/>
    <property type="molecule type" value="Genomic_DNA"/>
</dbReference>